<dbReference type="Proteomes" id="UP000320481">
    <property type="component" value="Unassembled WGS sequence"/>
</dbReference>
<gene>
    <name evidence="4" type="ORF">FRZ03_30085</name>
</gene>
<dbReference type="RefSeq" id="WP_146468247.1">
    <property type="nucleotide sequence ID" value="NZ_VOGW01000180.1"/>
</dbReference>
<reference evidence="4" key="1">
    <citation type="journal article" date="2019" name="Microbiol. Resour. Announc.">
        <title>Draft Genomic Sequences of Streptomyces misionensis and Streptomyces albidoflavus, bacteria applied for phytopathogen biocontrol.</title>
        <authorList>
            <person name="Pylro V."/>
            <person name="Dias A."/>
            <person name="Andreote F."/>
            <person name="Varani A."/>
            <person name="Andreote C."/>
            <person name="Bernardo E."/>
            <person name="Martins T."/>
        </authorList>
    </citation>
    <scope>NUCLEOTIDE SEQUENCE [LARGE SCALE GENOMIC DNA]</scope>
    <source>
        <strain evidence="4">66</strain>
    </source>
</reference>
<dbReference type="EMBL" id="VOGW01000180">
    <property type="protein sequence ID" value="TWV33477.1"/>
    <property type="molecule type" value="Genomic_DNA"/>
</dbReference>
<dbReference type="AlphaFoldDB" id="A0A5C6IYV4"/>
<feature type="compositionally biased region" description="Low complexity" evidence="1">
    <location>
        <begin position="23"/>
        <end position="60"/>
    </location>
</feature>
<evidence type="ECO:0000256" key="2">
    <source>
        <dbReference type="SAM" id="SignalP"/>
    </source>
</evidence>
<evidence type="ECO:0000313" key="4">
    <source>
        <dbReference type="EMBL" id="TWV33477.1"/>
    </source>
</evidence>
<name>A0A5C6IYV4_9ACTN</name>
<evidence type="ECO:0000259" key="3">
    <source>
        <dbReference type="Pfam" id="PF14016"/>
    </source>
</evidence>
<feature type="region of interest" description="Disordered" evidence="1">
    <location>
        <begin position="23"/>
        <end position="105"/>
    </location>
</feature>
<evidence type="ECO:0000313" key="5">
    <source>
        <dbReference type="Proteomes" id="UP000320481"/>
    </source>
</evidence>
<keyword evidence="5" id="KW-1185">Reference proteome</keyword>
<dbReference type="PROSITE" id="PS51257">
    <property type="entry name" value="PROKAR_LIPOPROTEIN"/>
    <property type="match status" value="1"/>
</dbReference>
<sequence>MKYTRITALAALGVAATLSLTACGSNGSGKDSSAKGPSASSASSASSSSASSSPSSDGGSTPDGGQRPQGESGSGSAEAGAGTSDSGRNTRAGGDSGNGTTTTGGRIAFCRTANLAIDAADAAPDPHSGRIDITMVNRGSTTCSATGFAGVDIKDADHTSSPIERGPAQPRVTILKPGDAAVFDIAYDIDNSGNSLTSPTDILVTPPNETHTVSLPWPAGAGSVKGAYTDVQVYPTHTTK</sequence>
<comment type="caution">
    <text evidence="4">The sequence shown here is derived from an EMBL/GenBank/DDBJ whole genome shotgun (WGS) entry which is preliminary data.</text>
</comment>
<feature type="chain" id="PRO_5039077557" evidence="2">
    <location>
        <begin position="25"/>
        <end position="240"/>
    </location>
</feature>
<dbReference type="InterPro" id="IPR025326">
    <property type="entry name" value="DUF4232"/>
</dbReference>
<dbReference type="Pfam" id="PF14016">
    <property type="entry name" value="DUF4232"/>
    <property type="match status" value="1"/>
</dbReference>
<keyword evidence="2" id="KW-0732">Signal</keyword>
<protein>
    <submittedName>
        <fullName evidence="4">DUF4232 domain-containing protein</fullName>
    </submittedName>
</protein>
<feature type="compositionally biased region" description="Low complexity" evidence="1">
    <location>
        <begin position="70"/>
        <end position="87"/>
    </location>
</feature>
<proteinExistence type="predicted"/>
<accession>A0A5C6IYV4</accession>
<feature type="domain" description="DUF4232" evidence="3">
    <location>
        <begin position="110"/>
        <end position="229"/>
    </location>
</feature>
<organism evidence="4 5">
    <name type="scientific">Streptomyces misionensis</name>
    <dbReference type="NCBI Taxonomy" id="67331"/>
    <lineage>
        <taxon>Bacteria</taxon>
        <taxon>Bacillati</taxon>
        <taxon>Actinomycetota</taxon>
        <taxon>Actinomycetes</taxon>
        <taxon>Kitasatosporales</taxon>
        <taxon>Streptomycetaceae</taxon>
        <taxon>Streptomyces</taxon>
    </lineage>
</organism>
<evidence type="ECO:0000256" key="1">
    <source>
        <dbReference type="SAM" id="MobiDB-lite"/>
    </source>
</evidence>
<feature type="signal peptide" evidence="2">
    <location>
        <begin position="1"/>
        <end position="24"/>
    </location>
</feature>